<gene>
    <name evidence="1" type="ORF">G6F51_011599</name>
</gene>
<name>A0A9P6XYZ0_RHIOR</name>
<reference evidence="1" key="1">
    <citation type="journal article" date="2020" name="Microb. Genom.">
        <title>Genetic diversity of clinical and environmental Mucorales isolates obtained from an investigation of mucormycosis cases among solid organ transplant recipients.</title>
        <authorList>
            <person name="Nguyen M.H."/>
            <person name="Kaul D."/>
            <person name="Muto C."/>
            <person name="Cheng S.J."/>
            <person name="Richter R.A."/>
            <person name="Bruno V.M."/>
            <person name="Liu G."/>
            <person name="Beyhan S."/>
            <person name="Sundermann A.J."/>
            <person name="Mounaud S."/>
            <person name="Pasculle A.W."/>
            <person name="Nierman W.C."/>
            <person name="Driscoll E."/>
            <person name="Cumbie R."/>
            <person name="Clancy C.J."/>
            <person name="Dupont C.L."/>
        </authorList>
    </citation>
    <scope>NUCLEOTIDE SEQUENCE</scope>
    <source>
        <strain evidence="1">GL16</strain>
    </source>
</reference>
<dbReference type="EMBL" id="JAANIT010002852">
    <property type="protein sequence ID" value="KAG1535325.1"/>
    <property type="molecule type" value="Genomic_DNA"/>
</dbReference>
<dbReference type="AlphaFoldDB" id="A0A9P6XYZ0"/>
<dbReference type="OrthoDB" id="2209168at2759"/>
<proteinExistence type="predicted"/>
<accession>A0A9P6XYZ0</accession>
<evidence type="ECO:0000313" key="2">
    <source>
        <dbReference type="Proteomes" id="UP000717996"/>
    </source>
</evidence>
<evidence type="ECO:0000313" key="1">
    <source>
        <dbReference type="EMBL" id="KAG1535325.1"/>
    </source>
</evidence>
<dbReference type="Proteomes" id="UP000717996">
    <property type="component" value="Unassembled WGS sequence"/>
</dbReference>
<protein>
    <submittedName>
        <fullName evidence="1">Uncharacterized protein</fullName>
    </submittedName>
</protein>
<sequence>MDYIVDQNEFIVETIATHTEYLKDATSGEYSLTYPMSVEKSKDEDIRMKETKPKRDYVCYTVQDKSRFFDLKIEKCMSASAAAKQLVGRKCILSEEHKTTVIGLIDANPSVTVIEVISCSQSVTQYCL</sequence>
<comment type="caution">
    <text evidence="1">The sequence shown here is derived from an EMBL/GenBank/DDBJ whole genome shotgun (WGS) entry which is preliminary data.</text>
</comment>
<organism evidence="1 2">
    <name type="scientific">Rhizopus oryzae</name>
    <name type="common">Mucormycosis agent</name>
    <name type="synonym">Rhizopus arrhizus var. delemar</name>
    <dbReference type="NCBI Taxonomy" id="64495"/>
    <lineage>
        <taxon>Eukaryota</taxon>
        <taxon>Fungi</taxon>
        <taxon>Fungi incertae sedis</taxon>
        <taxon>Mucoromycota</taxon>
        <taxon>Mucoromycotina</taxon>
        <taxon>Mucoromycetes</taxon>
        <taxon>Mucorales</taxon>
        <taxon>Mucorineae</taxon>
        <taxon>Rhizopodaceae</taxon>
        <taxon>Rhizopus</taxon>
    </lineage>
</organism>